<protein>
    <submittedName>
        <fullName evidence="1">PmoA family protein</fullName>
    </submittedName>
</protein>
<dbReference type="RefSeq" id="WP_272737859.1">
    <property type="nucleotide sequence ID" value="NZ_CP116942.1"/>
</dbReference>
<sequence length="293" mass="32219">MTPPTPAEEVTVEEGDGRVTVAGSWTYEWGASRRPFLHPVTTPAGHLLSRDAPDDHPWHHGLWFCIKFVDGDNFWEEMAPYGVIRHQGPPTVERIAGGPVAVRGELHWIRPDRETVALVEQRSFTHVPLGPDAYAIDLDTVLTPSAPCRLDRTPFTTWGGYGGLTLRGPADWTDTTLLLDDGSTHERVHGTSSTWCDLTGTPPGAGPDVAAGIALLDHPGNRRHPVPFYGSTRAETYGDEGWSNFFNAAFLWHDGMDLAAGEELRVRHRVIVHDGDWGRDRLAAAWADLLEGA</sequence>
<dbReference type="AlphaFoldDB" id="A0AAE9YH18"/>
<dbReference type="Pfam" id="PF14100">
    <property type="entry name" value="DUF6807"/>
    <property type="match status" value="1"/>
</dbReference>
<evidence type="ECO:0000313" key="2">
    <source>
        <dbReference type="Proteomes" id="UP001216390"/>
    </source>
</evidence>
<dbReference type="InterPro" id="IPR029475">
    <property type="entry name" value="DUF6807"/>
</dbReference>
<reference evidence="1" key="1">
    <citation type="submission" date="2023-01" db="EMBL/GenBank/DDBJ databases">
        <title>The diversity of Class Acidimicrobiia in South China Sea sediment environments and the proposal of Iamia marina sp. nov., a novel species of the genus Iamia.</title>
        <authorList>
            <person name="He Y."/>
            <person name="Tian X."/>
        </authorList>
    </citation>
    <scope>NUCLEOTIDE SEQUENCE</scope>
    <source>
        <strain evidence="1">DSM 19957</strain>
    </source>
</reference>
<accession>A0AAE9YH18</accession>
<keyword evidence="2" id="KW-1185">Reference proteome</keyword>
<dbReference type="Proteomes" id="UP001216390">
    <property type="component" value="Chromosome"/>
</dbReference>
<organism evidence="1 2">
    <name type="scientific">Iamia majanohamensis</name>
    <dbReference type="NCBI Taxonomy" id="467976"/>
    <lineage>
        <taxon>Bacteria</taxon>
        <taxon>Bacillati</taxon>
        <taxon>Actinomycetota</taxon>
        <taxon>Acidimicrobiia</taxon>
        <taxon>Acidimicrobiales</taxon>
        <taxon>Iamiaceae</taxon>
        <taxon>Iamia</taxon>
    </lineage>
</organism>
<name>A0AAE9YH18_9ACTN</name>
<proteinExistence type="predicted"/>
<gene>
    <name evidence="1" type="ORF">PO878_06320</name>
</gene>
<dbReference type="EMBL" id="CP116942">
    <property type="protein sequence ID" value="WCO68342.1"/>
    <property type="molecule type" value="Genomic_DNA"/>
</dbReference>
<dbReference type="KEGG" id="ima:PO878_06320"/>
<evidence type="ECO:0000313" key="1">
    <source>
        <dbReference type="EMBL" id="WCO68342.1"/>
    </source>
</evidence>